<evidence type="ECO:0000256" key="1">
    <source>
        <dbReference type="ARBA" id="ARBA00004584"/>
    </source>
</evidence>
<dbReference type="InterPro" id="IPR005549">
    <property type="entry name" value="Kinetochore_Nuf2_N"/>
</dbReference>
<keyword evidence="6" id="KW-0175">Coiled coil</keyword>
<keyword evidence="7" id="KW-0131">Cell cycle</keyword>
<dbReference type="Proteomes" id="UP001075354">
    <property type="component" value="Chromosome 5"/>
</dbReference>
<keyword evidence="4" id="KW-0132">Cell division</keyword>
<evidence type="ECO:0000256" key="9">
    <source>
        <dbReference type="SAM" id="MobiDB-lite"/>
    </source>
</evidence>
<comment type="caution">
    <text evidence="11">The sequence shown here is derived from an EMBL/GenBank/DDBJ whole genome shotgun (WGS) entry which is preliminary data.</text>
</comment>
<evidence type="ECO:0000313" key="11">
    <source>
        <dbReference type="EMBL" id="KAJ1527893.1"/>
    </source>
</evidence>
<evidence type="ECO:0000256" key="2">
    <source>
        <dbReference type="ARBA" id="ARBA00005498"/>
    </source>
</evidence>
<dbReference type="PANTHER" id="PTHR43941:SF1">
    <property type="entry name" value="STRUCTURAL MAINTENANCE OF CHROMOSOMES PROTEIN 2"/>
    <property type="match status" value="1"/>
</dbReference>
<evidence type="ECO:0000256" key="6">
    <source>
        <dbReference type="ARBA" id="ARBA00023054"/>
    </source>
</evidence>
<evidence type="ECO:0000256" key="3">
    <source>
        <dbReference type="ARBA" id="ARBA00022454"/>
    </source>
</evidence>
<keyword evidence="8" id="KW-0137">Centromere</keyword>
<evidence type="ECO:0000256" key="7">
    <source>
        <dbReference type="ARBA" id="ARBA00023306"/>
    </source>
</evidence>
<dbReference type="Gene3D" id="1.10.418.60">
    <property type="entry name" value="Ncd80 complex, Nuf2 subunit"/>
    <property type="match status" value="1"/>
</dbReference>
<dbReference type="GO" id="GO:0000796">
    <property type="term" value="C:condensin complex"/>
    <property type="evidence" value="ECO:0007669"/>
    <property type="project" value="TreeGrafter"/>
</dbReference>
<dbReference type="AlphaFoldDB" id="A0AAV7XT60"/>
<dbReference type="GO" id="GO:0000785">
    <property type="term" value="C:chromatin"/>
    <property type="evidence" value="ECO:0007669"/>
    <property type="project" value="TreeGrafter"/>
</dbReference>
<keyword evidence="5" id="KW-0498">Mitosis</keyword>
<comment type="subcellular location">
    <subcellularLocation>
        <location evidence="1">Chromosome</location>
        <location evidence="1">Centromere</location>
    </subcellularLocation>
</comment>
<reference evidence="11" key="1">
    <citation type="submission" date="2022-12" db="EMBL/GenBank/DDBJ databases">
        <title>Chromosome-level genome assembly of the bean flower thrips Megalurothrips usitatus.</title>
        <authorList>
            <person name="Ma L."/>
            <person name="Liu Q."/>
            <person name="Li H."/>
            <person name="Cai W."/>
        </authorList>
    </citation>
    <scope>NUCLEOTIDE SEQUENCE</scope>
    <source>
        <strain evidence="11">Cailab_2022a</strain>
    </source>
</reference>
<comment type="similarity">
    <text evidence="2">Belongs to the NUF2 family.</text>
</comment>
<organism evidence="11 12">
    <name type="scientific">Megalurothrips usitatus</name>
    <name type="common">bean blossom thrips</name>
    <dbReference type="NCBI Taxonomy" id="439358"/>
    <lineage>
        <taxon>Eukaryota</taxon>
        <taxon>Metazoa</taxon>
        <taxon>Ecdysozoa</taxon>
        <taxon>Arthropoda</taxon>
        <taxon>Hexapoda</taxon>
        <taxon>Insecta</taxon>
        <taxon>Pterygota</taxon>
        <taxon>Neoptera</taxon>
        <taxon>Paraneoptera</taxon>
        <taxon>Thysanoptera</taxon>
        <taxon>Terebrantia</taxon>
        <taxon>Thripoidea</taxon>
        <taxon>Thripidae</taxon>
        <taxon>Megalurothrips</taxon>
    </lineage>
</organism>
<accession>A0AAV7XT60</accession>
<dbReference type="GO" id="GO:0051301">
    <property type="term" value="P:cell division"/>
    <property type="evidence" value="ECO:0007669"/>
    <property type="project" value="UniProtKB-KW"/>
</dbReference>
<evidence type="ECO:0000256" key="4">
    <source>
        <dbReference type="ARBA" id="ARBA00022618"/>
    </source>
</evidence>
<sequence length="428" mass="50189">MSSLKPPQQRQQMLENHVCGIVNTTFPEFKCTITDIRFPKKDFVLQFYTFILEQLNFNLHKIMVAPIENQMKGVSHPEVYMETAQLFNLSKVLKTFFNTLHGRDRHQFGLDDLVEPTSSRNTAFMFDILNFFNFADTRVGELAVKLDVVTERKKTMEDYLERREKLSRELNQRALSKGKREDAAKEVKTKRLEVDEMKRETASLEQMSEKKHSELEDVKRHHQRVQSEIAQLRADHQKLEAQQVQSPDILKSNYKHCQEKLREVKQQLEEVKESAKVKKKSLKLFESVDKDLDIHFARLNDIVEKAKTVKEFEKQLEDLKSDISSKRSEIKASRSKLTGLKSDVESLSALLANLQLQREKTKSSMKETIRHLQEEKKSLEAQQSSEMAETSRAIKKMEAEVNDLIEENDRRNILYQKLYAEMMQKVRH</sequence>
<dbReference type="GO" id="GO:0003682">
    <property type="term" value="F:chromatin binding"/>
    <property type="evidence" value="ECO:0007669"/>
    <property type="project" value="TreeGrafter"/>
</dbReference>
<dbReference type="InterPro" id="IPR038275">
    <property type="entry name" value="Nuf2_N_sf"/>
</dbReference>
<feature type="region of interest" description="Disordered" evidence="9">
    <location>
        <begin position="197"/>
        <end position="219"/>
    </location>
</feature>
<proteinExistence type="inferred from homology"/>
<evidence type="ECO:0000259" key="10">
    <source>
        <dbReference type="Pfam" id="PF03800"/>
    </source>
</evidence>
<dbReference type="PANTHER" id="PTHR43941">
    <property type="entry name" value="STRUCTURAL MAINTENANCE OF CHROMOSOMES PROTEIN 2"/>
    <property type="match status" value="1"/>
</dbReference>
<dbReference type="EMBL" id="JAPTSV010000005">
    <property type="protein sequence ID" value="KAJ1527893.1"/>
    <property type="molecule type" value="Genomic_DNA"/>
</dbReference>
<protein>
    <recommendedName>
        <fullName evidence="10">Kinetochore protein Nuf2 N-terminal domain-containing protein</fullName>
    </recommendedName>
</protein>
<dbReference type="GO" id="GO:0031262">
    <property type="term" value="C:Ndc80 complex"/>
    <property type="evidence" value="ECO:0007669"/>
    <property type="project" value="InterPro"/>
</dbReference>
<keyword evidence="12" id="KW-1185">Reference proteome</keyword>
<evidence type="ECO:0000313" key="12">
    <source>
        <dbReference type="Proteomes" id="UP001075354"/>
    </source>
</evidence>
<evidence type="ECO:0000256" key="5">
    <source>
        <dbReference type="ARBA" id="ARBA00022776"/>
    </source>
</evidence>
<name>A0AAV7XT60_9NEOP</name>
<keyword evidence="3" id="KW-0158">Chromosome</keyword>
<dbReference type="GO" id="GO:0007076">
    <property type="term" value="P:mitotic chromosome condensation"/>
    <property type="evidence" value="ECO:0007669"/>
    <property type="project" value="TreeGrafter"/>
</dbReference>
<dbReference type="Pfam" id="PF03800">
    <property type="entry name" value="Nuf2"/>
    <property type="match status" value="1"/>
</dbReference>
<evidence type="ECO:0000256" key="8">
    <source>
        <dbReference type="ARBA" id="ARBA00023328"/>
    </source>
</evidence>
<gene>
    <name evidence="11" type="ORF">ONE63_007829</name>
</gene>
<feature type="domain" description="Kinetochore protein Nuf2 N-terminal" evidence="10">
    <location>
        <begin position="28"/>
        <end position="141"/>
    </location>
</feature>